<dbReference type="Gene3D" id="1.20.5.1930">
    <property type="match status" value="1"/>
</dbReference>
<dbReference type="KEGG" id="rst:ATY39_06535"/>
<dbReference type="InterPro" id="IPR017202">
    <property type="entry name" value="LiaS/VraS"/>
</dbReference>
<evidence type="ECO:0000256" key="1">
    <source>
        <dbReference type="ARBA" id="ARBA00000085"/>
    </source>
</evidence>
<reference evidence="17 18" key="1">
    <citation type="journal article" date="2016" name="Genome Announc.">
        <title>Whole-Genome Sequence of Rummeliibacillus stabekisii Strain PP9 Isolated from Antarctic Soil.</title>
        <authorList>
            <person name="da Mota F.F."/>
            <person name="Vollu R.E."/>
            <person name="Jurelevicius D."/>
            <person name="Seldin L."/>
        </authorList>
    </citation>
    <scope>NUCLEOTIDE SEQUENCE [LARGE SCALE GENOMIC DNA]</scope>
    <source>
        <strain evidence="17 18">PP9</strain>
    </source>
</reference>
<dbReference type="InterPro" id="IPR011712">
    <property type="entry name" value="Sig_transdc_His_kin_sub3_dim/P"/>
</dbReference>
<evidence type="ECO:0000256" key="2">
    <source>
        <dbReference type="ARBA" id="ARBA00004651"/>
    </source>
</evidence>
<dbReference type="InterPro" id="IPR050482">
    <property type="entry name" value="Sensor_HK_TwoCompSys"/>
</dbReference>
<reference evidence="18" key="2">
    <citation type="submission" date="2016-03" db="EMBL/GenBank/DDBJ databases">
        <authorList>
            <person name="Ploux O."/>
        </authorList>
    </citation>
    <scope>NUCLEOTIDE SEQUENCE [LARGE SCALE GENOMIC DNA]</scope>
    <source>
        <strain evidence="18">PP9</strain>
    </source>
</reference>
<evidence type="ECO:0000256" key="5">
    <source>
        <dbReference type="ARBA" id="ARBA00022679"/>
    </source>
</evidence>
<keyword evidence="3 13" id="KW-1003">Cell membrane</keyword>
<keyword evidence="7 13" id="KW-0547">Nucleotide-binding</keyword>
<feature type="domain" description="Histidine kinase" evidence="16">
    <location>
        <begin position="143"/>
        <end position="336"/>
    </location>
</feature>
<evidence type="ECO:0000259" key="16">
    <source>
        <dbReference type="PROSITE" id="PS50109"/>
    </source>
</evidence>
<accession>A0A143HCE1</accession>
<evidence type="ECO:0000256" key="13">
    <source>
        <dbReference type="PIRNR" id="PIRNR037431"/>
    </source>
</evidence>
<evidence type="ECO:0000256" key="8">
    <source>
        <dbReference type="ARBA" id="ARBA00022777"/>
    </source>
</evidence>
<dbReference type="STRING" id="241244.ATY39_06535"/>
<evidence type="ECO:0000256" key="10">
    <source>
        <dbReference type="ARBA" id="ARBA00022989"/>
    </source>
</evidence>
<dbReference type="Pfam" id="PF07730">
    <property type="entry name" value="HisKA_3"/>
    <property type="match status" value="1"/>
</dbReference>
<organism evidence="17 18">
    <name type="scientific">Rummeliibacillus stabekisii</name>
    <dbReference type="NCBI Taxonomy" id="241244"/>
    <lineage>
        <taxon>Bacteria</taxon>
        <taxon>Bacillati</taxon>
        <taxon>Bacillota</taxon>
        <taxon>Bacilli</taxon>
        <taxon>Bacillales</taxon>
        <taxon>Caryophanaceae</taxon>
        <taxon>Rummeliibacillus</taxon>
    </lineage>
</organism>
<dbReference type="AlphaFoldDB" id="A0A143HCE1"/>
<evidence type="ECO:0000256" key="11">
    <source>
        <dbReference type="ARBA" id="ARBA00023012"/>
    </source>
</evidence>
<dbReference type="OrthoDB" id="9795828at2"/>
<proteinExistence type="predicted"/>
<evidence type="ECO:0000256" key="6">
    <source>
        <dbReference type="ARBA" id="ARBA00022692"/>
    </source>
</evidence>
<keyword evidence="8 13" id="KW-0418">Kinase</keyword>
<feature type="transmembrane region" description="Helical" evidence="15">
    <location>
        <begin position="47"/>
        <end position="70"/>
    </location>
</feature>
<keyword evidence="4" id="KW-0597">Phosphoprotein</keyword>
<evidence type="ECO:0000313" key="17">
    <source>
        <dbReference type="EMBL" id="AMW99146.1"/>
    </source>
</evidence>
<evidence type="ECO:0000256" key="9">
    <source>
        <dbReference type="ARBA" id="ARBA00022840"/>
    </source>
</evidence>
<evidence type="ECO:0000256" key="3">
    <source>
        <dbReference type="ARBA" id="ARBA00022475"/>
    </source>
</evidence>
<keyword evidence="6 15" id="KW-0812">Transmembrane</keyword>
<dbReference type="GO" id="GO:0046983">
    <property type="term" value="F:protein dimerization activity"/>
    <property type="evidence" value="ECO:0007669"/>
    <property type="project" value="InterPro"/>
</dbReference>
<dbReference type="InterPro" id="IPR003594">
    <property type="entry name" value="HATPase_dom"/>
</dbReference>
<dbReference type="PROSITE" id="PS50109">
    <property type="entry name" value="HIS_KIN"/>
    <property type="match status" value="1"/>
</dbReference>
<evidence type="ECO:0000256" key="12">
    <source>
        <dbReference type="ARBA" id="ARBA00023136"/>
    </source>
</evidence>
<dbReference type="GO" id="GO:0005886">
    <property type="term" value="C:plasma membrane"/>
    <property type="evidence" value="ECO:0007669"/>
    <property type="project" value="UniProtKB-SubCell"/>
</dbReference>
<protein>
    <recommendedName>
        <fullName evidence="13">Sensor histidine kinase</fullName>
        <ecNumber evidence="13">2.7.13.3</ecNumber>
    </recommendedName>
</protein>
<dbReference type="Gene3D" id="3.30.565.10">
    <property type="entry name" value="Histidine kinase-like ATPase, C-terminal domain"/>
    <property type="match status" value="1"/>
</dbReference>
<evidence type="ECO:0000313" key="18">
    <source>
        <dbReference type="Proteomes" id="UP000076021"/>
    </source>
</evidence>
<evidence type="ECO:0000256" key="15">
    <source>
        <dbReference type="SAM" id="Phobius"/>
    </source>
</evidence>
<feature type="coiled-coil region" evidence="14">
    <location>
        <begin position="181"/>
        <end position="233"/>
    </location>
</feature>
<dbReference type="InterPro" id="IPR005467">
    <property type="entry name" value="His_kinase_dom"/>
</dbReference>
<keyword evidence="10 15" id="KW-1133">Transmembrane helix</keyword>
<name>A0A143HCE1_9BACL</name>
<dbReference type="RefSeq" id="WP_066787521.1">
    <property type="nucleotide sequence ID" value="NZ_CP014806.1"/>
</dbReference>
<sequence>MTKFLARTMSLFFGEIIIFSLIFFILFDGHFNQWKTLWEEKYWNLPVAILFLILLFAISLSISIGGIFILRQQSKAFENALHNIEKSDPIPPNWSGPLSIQKSLNEISELIATQRKSLQKLTNDKTVNQDQLIQERIVQERHRLARELHDSVSQQLFAASMLLSTINETAGDATPSTKKLLKQSEEIVQQAQLEMRALLLHLRPVALKNKSLKQGLEELLAELQQKVTFKMHKRLEEVSLSKGAEDHLFRIAQETLSNTLRHAKATEMELLLVERDQRVIFRVQDNGIGFKTTDEKAGSYGLHNIEERAVEIGGTYKIVSVPSQGTVIEIQIPVEKEVISNDQDTASR</sequence>
<keyword evidence="9 13" id="KW-0067">ATP-binding</keyword>
<comment type="subcellular location">
    <subcellularLocation>
        <location evidence="2 13">Cell membrane</location>
        <topology evidence="2 13">Multi-pass membrane protein</topology>
    </subcellularLocation>
</comment>
<dbReference type="SUPFAM" id="SSF55874">
    <property type="entry name" value="ATPase domain of HSP90 chaperone/DNA topoisomerase II/histidine kinase"/>
    <property type="match status" value="1"/>
</dbReference>
<dbReference type="Pfam" id="PF02518">
    <property type="entry name" value="HATPase_c"/>
    <property type="match status" value="1"/>
</dbReference>
<dbReference type="GO" id="GO:0005524">
    <property type="term" value="F:ATP binding"/>
    <property type="evidence" value="ECO:0007669"/>
    <property type="project" value="UniProtKB-UniRule"/>
</dbReference>
<keyword evidence="5 13" id="KW-0808">Transferase</keyword>
<comment type="catalytic activity">
    <reaction evidence="1 13">
        <text>ATP + protein L-histidine = ADP + protein N-phospho-L-histidine.</text>
        <dbReference type="EC" id="2.7.13.3"/>
    </reaction>
</comment>
<gene>
    <name evidence="17" type="ORF">ATY39_06535</name>
</gene>
<keyword evidence="11 13" id="KW-0902">Two-component regulatory system</keyword>
<keyword evidence="14" id="KW-0175">Coiled coil</keyword>
<dbReference type="EC" id="2.7.13.3" evidence="13"/>
<dbReference type="PANTHER" id="PTHR24421">
    <property type="entry name" value="NITRATE/NITRITE SENSOR PROTEIN NARX-RELATED"/>
    <property type="match status" value="1"/>
</dbReference>
<keyword evidence="12 13" id="KW-0472">Membrane</keyword>
<dbReference type="EMBL" id="CP014806">
    <property type="protein sequence ID" value="AMW99146.1"/>
    <property type="molecule type" value="Genomic_DNA"/>
</dbReference>
<evidence type="ECO:0000256" key="14">
    <source>
        <dbReference type="SAM" id="Coils"/>
    </source>
</evidence>
<dbReference type="CDD" id="cd16917">
    <property type="entry name" value="HATPase_UhpB-NarQ-NarX-like"/>
    <property type="match status" value="1"/>
</dbReference>
<dbReference type="PANTHER" id="PTHR24421:SF37">
    <property type="entry name" value="SENSOR HISTIDINE KINASE NARS"/>
    <property type="match status" value="1"/>
</dbReference>
<dbReference type="InterPro" id="IPR036890">
    <property type="entry name" value="HATPase_C_sf"/>
</dbReference>
<dbReference type="SMART" id="SM00387">
    <property type="entry name" value="HATPase_c"/>
    <property type="match status" value="1"/>
</dbReference>
<dbReference type="GO" id="GO:0000155">
    <property type="term" value="F:phosphorelay sensor kinase activity"/>
    <property type="evidence" value="ECO:0007669"/>
    <property type="project" value="UniProtKB-UniRule"/>
</dbReference>
<evidence type="ECO:0000256" key="7">
    <source>
        <dbReference type="ARBA" id="ARBA00022741"/>
    </source>
</evidence>
<dbReference type="Proteomes" id="UP000076021">
    <property type="component" value="Chromosome"/>
</dbReference>
<dbReference type="PIRSF" id="PIRSF037431">
    <property type="entry name" value="STHK_LiaS"/>
    <property type="match status" value="1"/>
</dbReference>
<evidence type="ECO:0000256" key="4">
    <source>
        <dbReference type="ARBA" id="ARBA00022553"/>
    </source>
</evidence>
<feature type="transmembrane region" description="Helical" evidence="15">
    <location>
        <begin position="9"/>
        <end position="27"/>
    </location>
</feature>
<keyword evidence="18" id="KW-1185">Reference proteome</keyword>